<protein>
    <submittedName>
        <fullName evidence="2">Uncharacterized protein</fullName>
    </submittedName>
</protein>
<dbReference type="EMBL" id="JABANP010000468">
    <property type="protein sequence ID" value="KAF4681985.1"/>
    <property type="molecule type" value="Genomic_DNA"/>
</dbReference>
<reference evidence="2 3" key="1">
    <citation type="submission" date="2020-04" db="EMBL/GenBank/DDBJ databases">
        <title>Perkinsus olseni comparative genomics.</title>
        <authorList>
            <person name="Bogema D.R."/>
        </authorList>
    </citation>
    <scope>NUCLEOTIDE SEQUENCE [LARGE SCALE GENOMIC DNA]</scope>
    <source>
        <strain evidence="2">00978-12</strain>
    </source>
</reference>
<evidence type="ECO:0000313" key="3">
    <source>
        <dbReference type="Proteomes" id="UP000541610"/>
    </source>
</evidence>
<dbReference type="AlphaFoldDB" id="A0A7J6NDK8"/>
<evidence type="ECO:0000256" key="1">
    <source>
        <dbReference type="SAM" id="MobiDB-lite"/>
    </source>
</evidence>
<comment type="caution">
    <text evidence="2">The sequence shown here is derived from an EMBL/GenBank/DDBJ whole genome shotgun (WGS) entry which is preliminary data.</text>
</comment>
<proteinExistence type="predicted"/>
<sequence>MPPSSPAETLRSAIELCIPQRASTAATEVAIPDDVITALQNRAVNDRKEAYTWLADNLSPVDPQHNHALLARLSSCEGFLIDAVLLVKQCIMTTMLGLLDYLAGGYGIRYYSTADHPRVCMIHNVSDVKCGSMLTSILHTVAMKRGLDGPLAVLALVIIEVERPISSWGRLFIERRVDALIPLMVNFSPFVLKYQERVLGPILLWCREDLLGCPQFQRVGEELARCLCGYGGEPLREYLAYSRSYEPAIPPIVRVDGSPEDLPGGGVRLDISVVVADSSKPSTSPIESRQPRQIPVGKRRKSKPLSTDRKPPSVLASKSPIGDVLGSPSYILEELLLSEQWSVRMEALASLKSALVNDIVCGKSISEEFGASLSYLIERETHRKCLSSALNVVCLPAKAYPHCKSVAQVAALTRELSVATQNPFKESEDGHSSSSS</sequence>
<name>A0A7J6NDK8_PEROL</name>
<dbReference type="Proteomes" id="UP000541610">
    <property type="component" value="Unassembled WGS sequence"/>
</dbReference>
<organism evidence="2 3">
    <name type="scientific">Perkinsus olseni</name>
    <name type="common">Perkinsus atlanticus</name>
    <dbReference type="NCBI Taxonomy" id="32597"/>
    <lineage>
        <taxon>Eukaryota</taxon>
        <taxon>Sar</taxon>
        <taxon>Alveolata</taxon>
        <taxon>Perkinsozoa</taxon>
        <taxon>Perkinsea</taxon>
        <taxon>Perkinsida</taxon>
        <taxon>Perkinsidae</taxon>
        <taxon>Perkinsus</taxon>
    </lineage>
</organism>
<gene>
    <name evidence="2" type="ORF">FOZ60_011258</name>
</gene>
<evidence type="ECO:0000313" key="2">
    <source>
        <dbReference type="EMBL" id="KAF4681985.1"/>
    </source>
</evidence>
<accession>A0A7J6NDK8</accession>
<feature type="region of interest" description="Disordered" evidence="1">
    <location>
        <begin position="279"/>
        <end position="320"/>
    </location>
</feature>